<sequence length="126" mass="14428">MSLSIDTVKANMEDFNLESKTFYTCSLHSNCRRRLVSETETLNGCFSLFCHLHLLRISLSSLKSQLVLQSLSLFSFLSFFLSFFLLSYKVLGLGTYEQHIHPCTPMHGSCPFCKLAKRFDNNNCLI</sequence>
<evidence type="ECO:0000313" key="3">
    <source>
        <dbReference type="Proteomes" id="UP000694542"/>
    </source>
</evidence>
<dbReference type="AlphaFoldDB" id="A0A8C0TRY8"/>
<accession>A0A8C0TRY8</accession>
<keyword evidence="1" id="KW-0812">Transmembrane</keyword>
<evidence type="ECO:0000313" key="2">
    <source>
        <dbReference type="Ensembl" id="ENSCAFP00040039513.1"/>
    </source>
</evidence>
<name>A0A8C0TRY8_CANLF</name>
<evidence type="ECO:0000256" key="1">
    <source>
        <dbReference type="SAM" id="Phobius"/>
    </source>
</evidence>
<protein>
    <submittedName>
        <fullName evidence="2">Uncharacterized protein</fullName>
    </submittedName>
</protein>
<dbReference type="Ensembl" id="ENSCAFT00040045232.1">
    <property type="protein sequence ID" value="ENSCAFP00040039513.1"/>
    <property type="gene ID" value="ENSCAFG00040024269.1"/>
</dbReference>
<reference evidence="2" key="2">
    <citation type="submission" date="2025-08" db="UniProtKB">
        <authorList>
            <consortium name="Ensembl"/>
        </authorList>
    </citation>
    <scope>IDENTIFICATION</scope>
</reference>
<organism evidence="2 3">
    <name type="scientific">Canis lupus familiaris</name>
    <name type="common">Dog</name>
    <name type="synonym">Canis familiaris</name>
    <dbReference type="NCBI Taxonomy" id="9615"/>
    <lineage>
        <taxon>Eukaryota</taxon>
        <taxon>Metazoa</taxon>
        <taxon>Chordata</taxon>
        <taxon>Craniata</taxon>
        <taxon>Vertebrata</taxon>
        <taxon>Euteleostomi</taxon>
        <taxon>Mammalia</taxon>
        <taxon>Eutheria</taxon>
        <taxon>Laurasiatheria</taxon>
        <taxon>Carnivora</taxon>
        <taxon>Caniformia</taxon>
        <taxon>Canidae</taxon>
        <taxon>Canis</taxon>
    </lineage>
</organism>
<keyword evidence="1" id="KW-1133">Transmembrane helix</keyword>
<dbReference type="Proteomes" id="UP000694542">
    <property type="component" value="Chromosome 34"/>
</dbReference>
<keyword evidence="1" id="KW-0472">Membrane</keyword>
<proteinExistence type="predicted"/>
<feature type="transmembrane region" description="Helical" evidence="1">
    <location>
        <begin position="66"/>
        <end position="86"/>
    </location>
</feature>
<reference evidence="2" key="1">
    <citation type="submission" date="2018-10" db="EMBL/GenBank/DDBJ databases">
        <title>De novo assembly of a Great Dane genome.</title>
        <authorList>
            <person name="Kidd J.M."/>
            <person name="Pendleton A.L."/>
            <person name="Shen F."/>
            <person name="Emery S."/>
        </authorList>
    </citation>
    <scope>NUCLEOTIDE SEQUENCE [LARGE SCALE GENOMIC DNA]</scope>
    <source>
        <strain evidence="2">Great Dane</strain>
    </source>
</reference>